<gene>
    <name evidence="3" type="ORF">MNB_SUP05-SYMBIONT-7-511</name>
</gene>
<keyword evidence="1" id="KW-0472">Membrane</keyword>
<proteinExistence type="predicted"/>
<sequence>MINRIKNTFKNLWFRNLDDESIYINDAAVRVRAGILLIIPIYMVFTFVNVVYGPTWEVSSTSIATDTYETDMEDRTLYAVEATKRVFEYAFQTKLLIYALIEMLLGMSIISARFSPTILLASFLTAGREPDWKPIGPKRCAWIMGASFISVCIVFFNPDAVASWINSLLGTSIPVDVNYIPTWLALNLVWMCLLFMWLEAIVGYCVGCKVYAILVKIGVVNHYCNTCENIDWDAIQRKKQEKLDKKKQQQ</sequence>
<evidence type="ECO:0000256" key="1">
    <source>
        <dbReference type="SAM" id="Phobius"/>
    </source>
</evidence>
<feature type="transmembrane region" description="Helical" evidence="1">
    <location>
        <begin position="95"/>
        <end position="120"/>
    </location>
</feature>
<evidence type="ECO:0000259" key="2">
    <source>
        <dbReference type="Pfam" id="PF14340"/>
    </source>
</evidence>
<dbReference type="Pfam" id="PF14340">
    <property type="entry name" value="DUF4395"/>
    <property type="match status" value="1"/>
</dbReference>
<feature type="transmembrane region" description="Helical" evidence="1">
    <location>
        <begin position="33"/>
        <end position="52"/>
    </location>
</feature>
<organism evidence="3">
    <name type="scientific">hydrothermal vent metagenome</name>
    <dbReference type="NCBI Taxonomy" id="652676"/>
    <lineage>
        <taxon>unclassified sequences</taxon>
        <taxon>metagenomes</taxon>
        <taxon>ecological metagenomes</taxon>
    </lineage>
</organism>
<feature type="transmembrane region" description="Helical" evidence="1">
    <location>
        <begin position="141"/>
        <end position="165"/>
    </location>
</feature>
<keyword evidence="1" id="KW-0812">Transmembrane</keyword>
<name>A0A1W1E4M8_9ZZZZ</name>
<feature type="domain" description="DUF4395" evidence="2">
    <location>
        <begin position="92"/>
        <end position="215"/>
    </location>
</feature>
<keyword evidence="1" id="KW-1133">Transmembrane helix</keyword>
<evidence type="ECO:0000313" key="3">
    <source>
        <dbReference type="EMBL" id="SFV88915.1"/>
    </source>
</evidence>
<protein>
    <recommendedName>
        <fullName evidence="2">DUF4395 domain-containing protein</fullName>
    </recommendedName>
</protein>
<dbReference type="InterPro" id="IPR025508">
    <property type="entry name" value="DUF4395"/>
</dbReference>
<reference evidence="3" key="1">
    <citation type="submission" date="2016-10" db="EMBL/GenBank/DDBJ databases">
        <authorList>
            <person name="de Groot N.N."/>
        </authorList>
    </citation>
    <scope>NUCLEOTIDE SEQUENCE</scope>
</reference>
<accession>A0A1W1E4M8</accession>
<feature type="transmembrane region" description="Helical" evidence="1">
    <location>
        <begin position="185"/>
        <end position="206"/>
    </location>
</feature>
<dbReference type="AlphaFoldDB" id="A0A1W1E4M8"/>
<dbReference type="EMBL" id="FPIA01000102">
    <property type="protein sequence ID" value="SFV88915.1"/>
    <property type="molecule type" value="Genomic_DNA"/>
</dbReference>